<evidence type="ECO:0000259" key="8">
    <source>
        <dbReference type="PROSITE" id="PS51387"/>
    </source>
</evidence>
<feature type="domain" description="FAD-binding PCMH-type" evidence="8">
    <location>
        <begin position="50"/>
        <end position="227"/>
    </location>
</feature>
<dbReference type="Gene3D" id="3.30.70.2740">
    <property type="match status" value="1"/>
</dbReference>
<dbReference type="Proteomes" id="UP001366503">
    <property type="component" value="Unassembled WGS sequence"/>
</dbReference>
<evidence type="ECO:0000256" key="4">
    <source>
        <dbReference type="ARBA" id="ARBA00022827"/>
    </source>
</evidence>
<keyword evidence="6" id="KW-0560">Oxidoreductase</keyword>
<dbReference type="Gene3D" id="3.30.465.10">
    <property type="match status" value="1"/>
</dbReference>
<evidence type="ECO:0000256" key="7">
    <source>
        <dbReference type="ARBA" id="ARBA00038897"/>
    </source>
</evidence>
<evidence type="ECO:0000313" key="10">
    <source>
        <dbReference type="Proteomes" id="UP001366503"/>
    </source>
</evidence>
<comment type="cofactor">
    <cofactor evidence="1">
        <name>FAD</name>
        <dbReference type="ChEBI" id="CHEBI:57692"/>
    </cofactor>
</comment>
<dbReference type="SUPFAM" id="SSF56176">
    <property type="entry name" value="FAD-binding/transporter-associated domain-like"/>
    <property type="match status" value="1"/>
</dbReference>
<comment type="similarity">
    <text evidence="2">Belongs to the FAD-binding oxidoreductase/transferase type 4 family.</text>
</comment>
<name>A0ABU8KA09_9HYPH</name>
<sequence>MISDTEVDTSLVDGTGIAEAVEKLRNRFGQAVSVNETIRKQHANITTWHPVQSPNAVFFPRSTDEVSEAVRICAEHNVPIIPFGAGTSLEGNVNAPFGGVSIDLSGMSEILAVNEEDMDCVVQAGVTRKQLNEYVKATGLFFPIDPGANATLGGMASTRASGTNAVRYGTMRENVLGLTVVMADGSIRKTGGRARKSAAGYDMTRLFVGAEGTLGVITELTVRLHGVPQAISSATCSFPDLLSACNAVISTIRFGLPIARIELLDEIQIRACNLHSKMSIPEQPTLFLEFHGTDAGVVEQVELFEEIAREWSGSDFGRALRPEDRSRLWQARHDVYWACLALRPGSKFIATDVCVPISRLGDCMVQTQKDILETGLVAPIVGHVGDGNFHVSVMADINDAGEMQRIDDFIGRLNLRAIEMEGTCTGEHGIGQGKRGFLLREHGDNVESMWAVKRALDPGNIMNPGKIFATTFLERLR</sequence>
<dbReference type="Pfam" id="PF01565">
    <property type="entry name" value="FAD_binding_4"/>
    <property type="match status" value="1"/>
</dbReference>
<organism evidence="9 10">
    <name type="scientific">Mesorhizobium argentiipisi</name>
    <dbReference type="NCBI Taxonomy" id="3015175"/>
    <lineage>
        <taxon>Bacteria</taxon>
        <taxon>Pseudomonadati</taxon>
        <taxon>Pseudomonadota</taxon>
        <taxon>Alphaproteobacteria</taxon>
        <taxon>Hyphomicrobiales</taxon>
        <taxon>Phyllobacteriaceae</taxon>
        <taxon>Mesorhizobium</taxon>
    </lineage>
</organism>
<dbReference type="InterPro" id="IPR036318">
    <property type="entry name" value="FAD-bd_PCMH-like_sf"/>
</dbReference>
<accession>A0ABU8KA09</accession>
<dbReference type="InterPro" id="IPR006094">
    <property type="entry name" value="Oxid_FAD_bind_N"/>
</dbReference>
<dbReference type="SUPFAM" id="SSF55103">
    <property type="entry name" value="FAD-linked oxidases, C-terminal domain"/>
    <property type="match status" value="1"/>
</dbReference>
<evidence type="ECO:0000256" key="2">
    <source>
        <dbReference type="ARBA" id="ARBA00008000"/>
    </source>
</evidence>
<dbReference type="RefSeq" id="WP_337092926.1">
    <property type="nucleotide sequence ID" value="NZ_JAPYKO010000005.1"/>
</dbReference>
<keyword evidence="10" id="KW-1185">Reference proteome</keyword>
<gene>
    <name evidence="9" type="ORF">O7A05_10340</name>
</gene>
<dbReference type="InterPro" id="IPR016164">
    <property type="entry name" value="FAD-linked_Oxase-like_C"/>
</dbReference>
<dbReference type="PANTHER" id="PTHR11748">
    <property type="entry name" value="D-LACTATE DEHYDROGENASE"/>
    <property type="match status" value="1"/>
</dbReference>
<dbReference type="InterPro" id="IPR016166">
    <property type="entry name" value="FAD-bd_PCMH"/>
</dbReference>
<dbReference type="InterPro" id="IPR016169">
    <property type="entry name" value="FAD-bd_PCMH_sub2"/>
</dbReference>
<dbReference type="Gene3D" id="1.10.45.10">
    <property type="entry name" value="Vanillyl-alcohol Oxidase, Chain A, domain 4"/>
    <property type="match status" value="1"/>
</dbReference>
<dbReference type="Pfam" id="PF02913">
    <property type="entry name" value="FAD-oxidase_C"/>
    <property type="match status" value="1"/>
</dbReference>
<evidence type="ECO:0000313" key="9">
    <source>
        <dbReference type="EMBL" id="MEI9402554.1"/>
    </source>
</evidence>
<evidence type="ECO:0000256" key="3">
    <source>
        <dbReference type="ARBA" id="ARBA00022630"/>
    </source>
</evidence>
<keyword evidence="4" id="KW-0274">FAD</keyword>
<dbReference type="InterPro" id="IPR004113">
    <property type="entry name" value="FAD-bd_oxidored_4_C"/>
</dbReference>
<evidence type="ECO:0000256" key="1">
    <source>
        <dbReference type="ARBA" id="ARBA00001974"/>
    </source>
</evidence>
<comment type="caution">
    <text evidence="9">The sequence shown here is derived from an EMBL/GenBank/DDBJ whole genome shotgun (WGS) entry which is preliminary data.</text>
</comment>
<evidence type="ECO:0000256" key="5">
    <source>
        <dbReference type="ARBA" id="ARBA00022946"/>
    </source>
</evidence>
<reference evidence="9 10" key="1">
    <citation type="submission" date="2022-12" db="EMBL/GenBank/DDBJ databases">
        <authorList>
            <person name="Muema E."/>
        </authorList>
    </citation>
    <scope>NUCLEOTIDE SEQUENCE [LARGE SCALE GENOMIC DNA]</scope>
    <source>
        <strain evidence="10">1330</strain>
    </source>
</reference>
<dbReference type="PROSITE" id="PS51387">
    <property type="entry name" value="FAD_PCMH"/>
    <property type="match status" value="1"/>
</dbReference>
<dbReference type="InterPro" id="IPR016171">
    <property type="entry name" value="Vanillyl_alc_oxidase_C-sub2"/>
</dbReference>
<evidence type="ECO:0000256" key="6">
    <source>
        <dbReference type="ARBA" id="ARBA00023002"/>
    </source>
</evidence>
<protein>
    <recommendedName>
        <fullName evidence="7">D-lactate dehydrogenase (cytochrome)</fullName>
        <ecNumber evidence="7">1.1.2.4</ecNumber>
    </recommendedName>
</protein>
<dbReference type="EMBL" id="JAPYKO010000005">
    <property type="protein sequence ID" value="MEI9402554.1"/>
    <property type="molecule type" value="Genomic_DNA"/>
</dbReference>
<keyword evidence="3" id="KW-0285">Flavoprotein</keyword>
<proteinExistence type="inferred from homology"/>
<dbReference type="PANTHER" id="PTHR11748:SF111">
    <property type="entry name" value="D-LACTATE DEHYDROGENASE, MITOCHONDRIAL-RELATED"/>
    <property type="match status" value="1"/>
</dbReference>
<dbReference type="EC" id="1.1.2.4" evidence="7"/>
<keyword evidence="5" id="KW-0809">Transit peptide</keyword>